<feature type="domain" description="Peptidoglycan binding-like" evidence="9">
    <location>
        <begin position="45"/>
        <end position="101"/>
    </location>
</feature>
<dbReference type="Pfam" id="PF01471">
    <property type="entry name" value="PG_binding_1"/>
    <property type="match status" value="1"/>
</dbReference>
<comment type="similarity">
    <text evidence="1">Belongs to the SleB family.</text>
</comment>
<dbReference type="AlphaFoldDB" id="A0A1I6CYQ9"/>
<dbReference type="Pfam" id="PF07486">
    <property type="entry name" value="Hydrolase_2"/>
    <property type="match status" value="1"/>
</dbReference>
<evidence type="ECO:0000313" key="12">
    <source>
        <dbReference type="Proteomes" id="UP000199584"/>
    </source>
</evidence>
<evidence type="ECO:0000256" key="3">
    <source>
        <dbReference type="ARBA" id="ARBA00022544"/>
    </source>
</evidence>
<dbReference type="InterPro" id="IPR036365">
    <property type="entry name" value="PGBD-like_sf"/>
</dbReference>
<dbReference type="GO" id="GO:0071555">
    <property type="term" value="P:cell wall organization"/>
    <property type="evidence" value="ECO:0007669"/>
    <property type="project" value="UniProtKB-KW"/>
</dbReference>
<dbReference type="InterPro" id="IPR002477">
    <property type="entry name" value="Peptidoglycan-bd-like"/>
</dbReference>
<dbReference type="SUPFAM" id="SSF47090">
    <property type="entry name" value="PGBD-like"/>
    <property type="match status" value="1"/>
</dbReference>
<dbReference type="InterPro" id="IPR042047">
    <property type="entry name" value="SleB_dom1"/>
</dbReference>
<dbReference type="InterPro" id="IPR036366">
    <property type="entry name" value="PGBDSf"/>
</dbReference>
<keyword evidence="5" id="KW-0378">Hydrolase</keyword>
<evidence type="ECO:0000256" key="8">
    <source>
        <dbReference type="NCBIfam" id="TIGR02869"/>
    </source>
</evidence>
<evidence type="ECO:0000313" key="11">
    <source>
        <dbReference type="EMBL" id="SFQ98374.1"/>
    </source>
</evidence>
<dbReference type="Proteomes" id="UP000199584">
    <property type="component" value="Unassembled WGS sequence"/>
</dbReference>
<dbReference type="Gene3D" id="1.10.101.10">
    <property type="entry name" value="PGBD-like superfamily/PGBD"/>
    <property type="match status" value="1"/>
</dbReference>
<evidence type="ECO:0000256" key="7">
    <source>
        <dbReference type="ARBA" id="ARBA00023316"/>
    </source>
</evidence>
<dbReference type="Gene3D" id="6.20.240.60">
    <property type="match status" value="1"/>
</dbReference>
<evidence type="ECO:0000256" key="6">
    <source>
        <dbReference type="ARBA" id="ARBA00022969"/>
    </source>
</evidence>
<accession>A0A1I6CYQ9</accession>
<feature type="domain" description="Cell wall hydrolase SleB" evidence="10">
    <location>
        <begin position="144"/>
        <end position="241"/>
    </location>
</feature>
<keyword evidence="6" id="KW-0749">Sporulation</keyword>
<organism evidence="11 12">
    <name type="scientific">Desulfoscipio geothermicus DSM 3669</name>
    <dbReference type="NCBI Taxonomy" id="1121426"/>
    <lineage>
        <taxon>Bacteria</taxon>
        <taxon>Bacillati</taxon>
        <taxon>Bacillota</taxon>
        <taxon>Clostridia</taxon>
        <taxon>Eubacteriales</taxon>
        <taxon>Desulfallaceae</taxon>
        <taxon>Desulfoscipio</taxon>
    </lineage>
</organism>
<protein>
    <recommendedName>
        <fullName evidence="2 8">Spore cortex-lytic enzyme</fullName>
    </recommendedName>
</protein>
<evidence type="ECO:0000256" key="1">
    <source>
        <dbReference type="ARBA" id="ARBA00007010"/>
    </source>
</evidence>
<dbReference type="GO" id="GO:0009847">
    <property type="term" value="P:spore germination"/>
    <property type="evidence" value="ECO:0007669"/>
    <property type="project" value="UniProtKB-UniRule"/>
</dbReference>
<dbReference type="EMBL" id="FOYM01000003">
    <property type="protein sequence ID" value="SFQ98374.1"/>
    <property type="molecule type" value="Genomic_DNA"/>
</dbReference>
<keyword evidence="3" id="KW-0309">Germination</keyword>
<dbReference type="InterPro" id="IPR011105">
    <property type="entry name" value="Cell_wall_hydrolase_SleB"/>
</dbReference>
<dbReference type="GO" id="GO:0016787">
    <property type="term" value="F:hydrolase activity"/>
    <property type="evidence" value="ECO:0007669"/>
    <property type="project" value="UniProtKB-KW"/>
</dbReference>
<evidence type="ECO:0000256" key="2">
    <source>
        <dbReference type="ARBA" id="ARBA00018364"/>
    </source>
</evidence>
<keyword evidence="7" id="KW-0961">Cell wall biogenesis/degradation</keyword>
<name>A0A1I6CYQ9_9FIRM</name>
<reference evidence="12" key="1">
    <citation type="submission" date="2016-10" db="EMBL/GenBank/DDBJ databases">
        <authorList>
            <person name="Varghese N."/>
            <person name="Submissions S."/>
        </authorList>
    </citation>
    <scope>NUCLEOTIDE SEQUENCE [LARGE SCALE GENOMIC DNA]</scope>
    <source>
        <strain evidence="12">DSM 3669</strain>
    </source>
</reference>
<evidence type="ECO:0000256" key="4">
    <source>
        <dbReference type="ARBA" id="ARBA00022729"/>
    </source>
</evidence>
<evidence type="ECO:0000259" key="9">
    <source>
        <dbReference type="Pfam" id="PF01471"/>
    </source>
</evidence>
<evidence type="ECO:0000259" key="10">
    <source>
        <dbReference type="Pfam" id="PF07486"/>
    </source>
</evidence>
<keyword evidence="12" id="KW-1185">Reference proteome</keyword>
<proteinExistence type="inferred from homology"/>
<dbReference type="OrthoDB" id="9785345at2"/>
<dbReference type="NCBIfam" id="TIGR02869">
    <property type="entry name" value="spore_SleB"/>
    <property type="match status" value="1"/>
</dbReference>
<evidence type="ECO:0000256" key="5">
    <source>
        <dbReference type="ARBA" id="ARBA00022801"/>
    </source>
</evidence>
<dbReference type="GO" id="GO:0030435">
    <property type="term" value="P:sporulation resulting in formation of a cellular spore"/>
    <property type="evidence" value="ECO:0007669"/>
    <property type="project" value="UniProtKB-KW"/>
</dbReference>
<sequence length="242" mass="26258">MPYRNILTKSFPVILGTIILFSAVLVLLQGGSAQAQQKLLYWGSRGRDVSVVQQKLKAWGYYNGFVDGSYGSATYRAVRDFQRRNGLRVDGIVGPNTRAALGLAAVAPAAPARDQKTVASRGYVSTSRDVQLLARVIEGEAADEPYSGKVAVGAVILNRVKSAAFPNTISGVVFQPLAFESVANGQYTRPLTKESIQAARQAMAGWDPTGGATFFWNPAKRVSPWIWSRNIVGRIGRHVFAR</sequence>
<dbReference type="InterPro" id="IPR014224">
    <property type="entry name" value="Spore_cortex_SleB"/>
</dbReference>
<dbReference type="RefSeq" id="WP_092481941.1">
    <property type="nucleotide sequence ID" value="NZ_FOYM01000003.1"/>
</dbReference>
<dbReference type="STRING" id="39060.SAMN05660706_10389"/>
<gene>
    <name evidence="11" type="ORF">SAMN05660706_10389</name>
</gene>
<keyword evidence="4" id="KW-0732">Signal</keyword>
<dbReference type="Gene3D" id="1.10.10.2520">
    <property type="entry name" value="Cell wall hydrolase SleB, domain 1"/>
    <property type="match status" value="1"/>
</dbReference>